<keyword evidence="1" id="KW-0812">Transmembrane</keyword>
<gene>
    <name evidence="2" type="ORF">C7C46_10490</name>
</gene>
<evidence type="ECO:0000256" key="1">
    <source>
        <dbReference type="SAM" id="Phobius"/>
    </source>
</evidence>
<dbReference type="RefSeq" id="WP_110668146.1">
    <property type="nucleotide sequence ID" value="NZ_PYBW01000030.1"/>
</dbReference>
<sequence length="83" mass="8399">MNQWINLHALWKIVVVGALTGAGLPAVFALGLRALSPPDRAGAGERAAAPRSGGPVGYAVAVLCFAVVLAAIGWGISVIVKHS</sequence>
<dbReference type="AlphaFoldDB" id="A0A2V4NK86"/>
<comment type="caution">
    <text evidence="2">The sequence shown here is derived from an EMBL/GenBank/DDBJ whole genome shotgun (WGS) entry which is preliminary data.</text>
</comment>
<dbReference type="Proteomes" id="UP000248039">
    <property type="component" value="Unassembled WGS sequence"/>
</dbReference>
<dbReference type="EMBL" id="PYBW01000030">
    <property type="protein sequence ID" value="PYC82764.1"/>
    <property type="molecule type" value="Genomic_DNA"/>
</dbReference>
<keyword evidence="1" id="KW-0472">Membrane</keyword>
<feature type="transmembrane region" description="Helical" evidence="1">
    <location>
        <begin position="9"/>
        <end position="36"/>
    </location>
</feature>
<evidence type="ECO:0000313" key="3">
    <source>
        <dbReference type="Proteomes" id="UP000248039"/>
    </source>
</evidence>
<feature type="transmembrane region" description="Helical" evidence="1">
    <location>
        <begin position="56"/>
        <end position="80"/>
    </location>
</feature>
<reference evidence="2 3" key="1">
    <citation type="submission" date="2018-03" db="EMBL/GenBank/DDBJ databases">
        <title>Bioinformatic expansion and discovery of thiopeptide antibiotics.</title>
        <authorList>
            <person name="Schwalen C.J."/>
            <person name="Hudson G.A."/>
            <person name="Mitchell D.A."/>
        </authorList>
    </citation>
    <scope>NUCLEOTIDE SEQUENCE [LARGE SCALE GENOMIC DNA]</scope>
    <source>
        <strain evidence="2 3">ATCC 21389</strain>
    </source>
</reference>
<accession>A0A2V4NK86</accession>
<name>A0A2V4NK86_9ACTN</name>
<keyword evidence="1" id="KW-1133">Transmembrane helix</keyword>
<keyword evidence="3" id="KW-1185">Reference proteome</keyword>
<protein>
    <submittedName>
        <fullName evidence="2">Uncharacterized protein</fullName>
    </submittedName>
</protein>
<proteinExistence type="predicted"/>
<dbReference type="OrthoDB" id="4301098at2"/>
<evidence type="ECO:0000313" key="2">
    <source>
        <dbReference type="EMBL" id="PYC82764.1"/>
    </source>
</evidence>
<organism evidence="2 3">
    <name type="scientific">Streptomyces tateyamensis</name>
    <dbReference type="NCBI Taxonomy" id="565073"/>
    <lineage>
        <taxon>Bacteria</taxon>
        <taxon>Bacillati</taxon>
        <taxon>Actinomycetota</taxon>
        <taxon>Actinomycetes</taxon>
        <taxon>Kitasatosporales</taxon>
        <taxon>Streptomycetaceae</taxon>
        <taxon>Streptomyces</taxon>
    </lineage>
</organism>